<protein>
    <recommendedName>
        <fullName evidence="1">MaoC-like domain-containing protein</fullName>
    </recommendedName>
</protein>
<evidence type="ECO:0000313" key="2">
    <source>
        <dbReference type="EMBL" id="MBU2874645.1"/>
    </source>
</evidence>
<sequence>MSNTLVYRDTPPSLLPLFAKAALPKKASSGTDVRVPELSATLLYAHTSRADLKQYERVCGFQPSNQLPITWPHILAFPLHLKLLTEKAFPLPLLGLVHLRNSITQFRRIGTGEALKLDVRLSGQERTTRGIEFDMITTASSAGSMVWEESSTMLFRQPEPNRKSTEKTAPPALEHYPNTKEIKVGESIGRQYAKVSGDSNLIHMHALTAKAFGFPKAIAHGMWSKAYALAIMGQQNGWRSGPLKVSCQLKKPVFLPGTAQLNWREGKNAWDYQLLNARGDAPHLSGQIEWL</sequence>
<evidence type="ECO:0000313" key="3">
    <source>
        <dbReference type="Proteomes" id="UP000753376"/>
    </source>
</evidence>
<name>A0ABS6AAD9_9GAMM</name>
<comment type="caution">
    <text evidence="2">The sequence shown here is derived from an EMBL/GenBank/DDBJ whole genome shotgun (WGS) entry which is preliminary data.</text>
</comment>
<dbReference type="Proteomes" id="UP000753376">
    <property type="component" value="Unassembled WGS sequence"/>
</dbReference>
<accession>A0ABS6AAD9</accession>
<dbReference type="Pfam" id="PF01575">
    <property type="entry name" value="MaoC_dehydratas"/>
    <property type="match status" value="1"/>
</dbReference>
<organism evidence="2 3">
    <name type="scientific">Marinobacter salexigens</name>
    <dbReference type="NCBI Taxonomy" id="1925763"/>
    <lineage>
        <taxon>Bacteria</taxon>
        <taxon>Pseudomonadati</taxon>
        <taxon>Pseudomonadota</taxon>
        <taxon>Gammaproteobacteria</taxon>
        <taxon>Pseudomonadales</taxon>
        <taxon>Marinobacteraceae</taxon>
        <taxon>Marinobacter</taxon>
    </lineage>
</organism>
<dbReference type="PANTHER" id="PTHR43841:SF1">
    <property type="entry name" value="3-HYDROXYACYL-THIOESTER DEHYDRATASE X"/>
    <property type="match status" value="1"/>
</dbReference>
<keyword evidence="3" id="KW-1185">Reference proteome</keyword>
<dbReference type="RefSeq" id="WP_216008469.1">
    <property type="nucleotide sequence ID" value="NZ_JAHKPV010000019.1"/>
</dbReference>
<proteinExistence type="predicted"/>
<dbReference type="PANTHER" id="PTHR43841">
    <property type="entry name" value="3-HYDROXYACYL-THIOESTER DEHYDRATASE HTDX-RELATED"/>
    <property type="match status" value="1"/>
</dbReference>
<feature type="domain" description="MaoC-like" evidence="1">
    <location>
        <begin position="176"/>
        <end position="271"/>
    </location>
</feature>
<dbReference type="InterPro" id="IPR002539">
    <property type="entry name" value="MaoC-like_dom"/>
</dbReference>
<evidence type="ECO:0000259" key="1">
    <source>
        <dbReference type="Pfam" id="PF01575"/>
    </source>
</evidence>
<reference evidence="2 3" key="1">
    <citation type="submission" date="2021-05" db="EMBL/GenBank/DDBJ databases">
        <title>Draft genomes of bacteria isolated from model marine particles.</title>
        <authorList>
            <person name="Datta M.S."/>
            <person name="Schwartzman J.A."/>
            <person name="Enke T.N."/>
            <person name="Saavedra J."/>
            <person name="Cermak N."/>
            <person name="Cordero O.X."/>
        </authorList>
    </citation>
    <scope>NUCLEOTIDE SEQUENCE [LARGE SCALE GENOMIC DNA]</scope>
    <source>
        <strain evidence="2 3">D2M19</strain>
    </source>
</reference>
<gene>
    <name evidence="2" type="ORF">KO508_11605</name>
</gene>
<dbReference type="EMBL" id="JAHKPV010000019">
    <property type="protein sequence ID" value="MBU2874645.1"/>
    <property type="molecule type" value="Genomic_DNA"/>
</dbReference>